<keyword evidence="8" id="KW-1185">Reference proteome</keyword>
<dbReference type="AlphaFoldDB" id="A0AA36D8T0"/>
<dbReference type="GO" id="GO:0006508">
    <property type="term" value="P:proteolysis"/>
    <property type="evidence" value="ECO:0007669"/>
    <property type="project" value="UniProtKB-KW"/>
</dbReference>
<dbReference type="Gene3D" id="3.40.50.1820">
    <property type="entry name" value="alpha/beta hydrolase"/>
    <property type="match status" value="1"/>
</dbReference>
<evidence type="ECO:0000256" key="5">
    <source>
        <dbReference type="ARBA" id="ARBA00023180"/>
    </source>
</evidence>
<feature type="chain" id="PRO_5041206531" evidence="6">
    <location>
        <begin position="20"/>
        <end position="518"/>
    </location>
</feature>
<reference evidence="7" key="1">
    <citation type="submission" date="2023-06" db="EMBL/GenBank/DDBJ databases">
        <authorList>
            <person name="Delattre M."/>
        </authorList>
    </citation>
    <scope>NUCLEOTIDE SEQUENCE</scope>
    <source>
        <strain evidence="7">AF72</strain>
    </source>
</reference>
<keyword evidence="2" id="KW-0645">Protease</keyword>
<dbReference type="FunFam" id="1.20.120.980:FF:000003">
    <property type="entry name" value="Serine protease 16"/>
    <property type="match status" value="1"/>
</dbReference>
<dbReference type="PANTHER" id="PTHR11010">
    <property type="entry name" value="PROTEASE S28 PRO-X CARBOXYPEPTIDASE-RELATED"/>
    <property type="match status" value="1"/>
</dbReference>
<evidence type="ECO:0000256" key="4">
    <source>
        <dbReference type="ARBA" id="ARBA00022801"/>
    </source>
</evidence>
<dbReference type="Gene3D" id="1.20.120.980">
    <property type="entry name" value="Serine carboxypeptidase S28, SKS domain"/>
    <property type="match status" value="1"/>
</dbReference>
<evidence type="ECO:0000256" key="1">
    <source>
        <dbReference type="ARBA" id="ARBA00011079"/>
    </source>
</evidence>
<keyword evidence="5" id="KW-0325">Glycoprotein</keyword>
<dbReference type="SUPFAM" id="SSF53474">
    <property type="entry name" value="alpha/beta-Hydrolases"/>
    <property type="match status" value="2"/>
</dbReference>
<accession>A0AA36D8T0</accession>
<dbReference type="Pfam" id="PF05577">
    <property type="entry name" value="Peptidase_S28"/>
    <property type="match status" value="1"/>
</dbReference>
<evidence type="ECO:0000313" key="7">
    <source>
        <dbReference type="EMBL" id="CAJ0583214.1"/>
    </source>
</evidence>
<name>A0AA36D8T0_9BILA</name>
<gene>
    <name evidence="7" type="ORF">MSPICULIGERA_LOCUS21306</name>
</gene>
<organism evidence="7 8">
    <name type="scientific">Mesorhabditis spiculigera</name>
    <dbReference type="NCBI Taxonomy" id="96644"/>
    <lineage>
        <taxon>Eukaryota</taxon>
        <taxon>Metazoa</taxon>
        <taxon>Ecdysozoa</taxon>
        <taxon>Nematoda</taxon>
        <taxon>Chromadorea</taxon>
        <taxon>Rhabditida</taxon>
        <taxon>Rhabditina</taxon>
        <taxon>Rhabditomorpha</taxon>
        <taxon>Rhabditoidea</taxon>
        <taxon>Rhabditidae</taxon>
        <taxon>Mesorhabditinae</taxon>
        <taxon>Mesorhabditis</taxon>
    </lineage>
</organism>
<keyword evidence="4" id="KW-0378">Hydrolase</keyword>
<keyword evidence="3 6" id="KW-0732">Signal</keyword>
<dbReference type="Proteomes" id="UP001177023">
    <property type="component" value="Unassembled WGS sequence"/>
</dbReference>
<dbReference type="GO" id="GO:0008239">
    <property type="term" value="F:dipeptidyl-peptidase activity"/>
    <property type="evidence" value="ECO:0007669"/>
    <property type="project" value="TreeGrafter"/>
</dbReference>
<dbReference type="EMBL" id="CATQJA010002665">
    <property type="protein sequence ID" value="CAJ0583214.1"/>
    <property type="molecule type" value="Genomic_DNA"/>
</dbReference>
<dbReference type="InterPro" id="IPR029058">
    <property type="entry name" value="AB_hydrolase_fold"/>
</dbReference>
<protein>
    <submittedName>
        <fullName evidence="7">Uncharacterized protein</fullName>
    </submittedName>
</protein>
<proteinExistence type="inferred from homology"/>
<evidence type="ECO:0000256" key="3">
    <source>
        <dbReference type="ARBA" id="ARBA00022729"/>
    </source>
</evidence>
<evidence type="ECO:0000256" key="2">
    <source>
        <dbReference type="ARBA" id="ARBA00022670"/>
    </source>
</evidence>
<comment type="similarity">
    <text evidence="1">Belongs to the peptidase S28 family.</text>
</comment>
<dbReference type="InterPro" id="IPR042269">
    <property type="entry name" value="Ser_carbopepase_S28_SKS"/>
</dbReference>
<feature type="signal peptide" evidence="6">
    <location>
        <begin position="1"/>
        <end position="19"/>
    </location>
</feature>
<feature type="non-terminal residue" evidence="7">
    <location>
        <position position="518"/>
    </location>
</feature>
<sequence length="518" mass="58852">MGRLTVAVFLVLFAVVVTAKRHPALPTFLLGRPSGGFMRDGYRHFSGDYEPEKTLDDYPGLQRLNFTQKLDHTKDDGLTFQQRYWYNPNFTQKKNIIFLLLQGESIATDTWAGNPGYTYLRLAEIYGADAFQLEHRCFGYSRPYPDLTTEHLKICTMSQAIEDIADFIKGMNDQYGFVKPKWVTFGGSYPGTLNALFRAKYPDLTVGAIASSAPLYLKLDFYEYAQVVENGLRTTDPSCAQAVDSAFKKMQQLSLSNEGRRQLNGYFNLQPPFQDDKTTQLDIDNFFANLYSVFQGVTQYTYDGRNNMTINGLGLKELCKQMTKEQFDVITRVNNTVNWVNSYYGGAMPFPNSYSDMMSALSNTTFDDEDPFQDNAANRGWMWLSCNELGFLQTTDQGRNVFQQTVPLNYFIDMCTGMFGDEVNIKYIRDHNLAAQNRWKGADGYQATNIVLPNGSYDPWHALGRIDRPVDDAHLVPILINGTAHCADMYPIYAGEPTGLRNARLVIEKELKYYLGVI</sequence>
<dbReference type="GO" id="GO:0070008">
    <property type="term" value="F:serine-type exopeptidase activity"/>
    <property type="evidence" value="ECO:0007669"/>
    <property type="project" value="InterPro"/>
</dbReference>
<comment type="caution">
    <text evidence="7">The sequence shown here is derived from an EMBL/GenBank/DDBJ whole genome shotgun (WGS) entry which is preliminary data.</text>
</comment>
<evidence type="ECO:0000256" key="6">
    <source>
        <dbReference type="SAM" id="SignalP"/>
    </source>
</evidence>
<evidence type="ECO:0000313" key="8">
    <source>
        <dbReference type="Proteomes" id="UP001177023"/>
    </source>
</evidence>
<dbReference type="InterPro" id="IPR008758">
    <property type="entry name" value="Peptidase_S28"/>
</dbReference>
<dbReference type="PANTHER" id="PTHR11010:SF30">
    <property type="entry name" value="SERINE PROTEASE K12H4.7"/>
    <property type="match status" value="1"/>
</dbReference>